<organism evidence="2 3">
    <name type="scientific">Arctia plantaginis</name>
    <name type="common">Wood tiger moth</name>
    <name type="synonym">Phalaena plantaginis</name>
    <dbReference type="NCBI Taxonomy" id="874455"/>
    <lineage>
        <taxon>Eukaryota</taxon>
        <taxon>Metazoa</taxon>
        <taxon>Ecdysozoa</taxon>
        <taxon>Arthropoda</taxon>
        <taxon>Hexapoda</taxon>
        <taxon>Insecta</taxon>
        <taxon>Pterygota</taxon>
        <taxon>Neoptera</taxon>
        <taxon>Endopterygota</taxon>
        <taxon>Lepidoptera</taxon>
        <taxon>Glossata</taxon>
        <taxon>Ditrysia</taxon>
        <taxon>Noctuoidea</taxon>
        <taxon>Erebidae</taxon>
        <taxon>Arctiinae</taxon>
        <taxon>Arctia</taxon>
    </lineage>
</organism>
<gene>
    <name evidence="2" type="ORF">APLA_LOCUS10817</name>
</gene>
<feature type="signal peptide" evidence="1">
    <location>
        <begin position="1"/>
        <end position="16"/>
    </location>
</feature>
<reference evidence="2 3" key="1">
    <citation type="submission" date="2020-04" db="EMBL/GenBank/DDBJ databases">
        <authorList>
            <person name="Wallbank WR R."/>
            <person name="Pardo Diaz C."/>
            <person name="Kozak K."/>
            <person name="Martin S."/>
            <person name="Jiggins C."/>
            <person name="Moest M."/>
            <person name="Warren A I."/>
            <person name="Byers J.R.P. K."/>
            <person name="Montejo-Kovacevich G."/>
            <person name="Yen C E."/>
        </authorList>
    </citation>
    <scope>NUCLEOTIDE SEQUENCE [LARGE SCALE GENOMIC DNA]</scope>
</reference>
<feature type="chain" id="PRO_5035727886" evidence="1">
    <location>
        <begin position="17"/>
        <end position="327"/>
    </location>
</feature>
<dbReference type="Proteomes" id="UP000494106">
    <property type="component" value="Unassembled WGS sequence"/>
</dbReference>
<name>A0A8S1AMF9_ARCPL</name>
<dbReference type="AlphaFoldDB" id="A0A8S1AMF9"/>
<dbReference type="EMBL" id="CADEBC010000525">
    <property type="protein sequence ID" value="CAB3246305.1"/>
    <property type="molecule type" value="Genomic_DNA"/>
</dbReference>
<keyword evidence="3" id="KW-1185">Reference proteome</keyword>
<protein>
    <submittedName>
        <fullName evidence="2">Uncharacterized protein</fullName>
    </submittedName>
</protein>
<comment type="caution">
    <text evidence="2">The sequence shown here is derived from an EMBL/GenBank/DDBJ whole genome shotgun (WGS) entry which is preliminary data.</text>
</comment>
<evidence type="ECO:0000313" key="2">
    <source>
        <dbReference type="EMBL" id="CAB3246305.1"/>
    </source>
</evidence>
<evidence type="ECO:0000256" key="1">
    <source>
        <dbReference type="SAM" id="SignalP"/>
    </source>
</evidence>
<sequence length="327" mass="36872">MEKTVILLTVASLVTGIQYDGLRVKFGWSDALADIEYFFAIPRTISEVETEGWQRMERPPGPLPELRMYCPPGRGVCPLYDTAGFVAGLMIAIPVDEFDSPPVKPEKKFVKWQAAASAGEPPREYWTATQYFVSEDYVFSLESLKAGAGPQVENGATLQDGGVWVSDLDGRLMRIPSTEAELNSTAFKKQNCIPNMGIHYYYNMTRNLKCEDLLPWFALTTQGDLVGTGFQVIGKLPRQKHREWFERIPSPKQGVQVTIPFAPSCLTDWAEKYGVLSMHIYFTNDPWNIKCITGDSIQLAPPLDRIILNGYKYMNKITDEVYKIFNG</sequence>
<dbReference type="OrthoDB" id="6042561at2759"/>
<evidence type="ECO:0000313" key="3">
    <source>
        <dbReference type="Proteomes" id="UP000494106"/>
    </source>
</evidence>
<proteinExistence type="predicted"/>
<accession>A0A8S1AMF9</accession>
<keyword evidence="1" id="KW-0732">Signal</keyword>